<dbReference type="EMBL" id="PFSC01000047">
    <property type="protein sequence ID" value="PJC33258.1"/>
    <property type="molecule type" value="Genomic_DNA"/>
</dbReference>
<evidence type="ECO:0008006" key="3">
    <source>
        <dbReference type="Google" id="ProtNLM"/>
    </source>
</evidence>
<proteinExistence type="predicted"/>
<evidence type="ECO:0000313" key="1">
    <source>
        <dbReference type="EMBL" id="PJC33258.1"/>
    </source>
</evidence>
<dbReference type="Proteomes" id="UP000231383">
    <property type="component" value="Unassembled WGS sequence"/>
</dbReference>
<comment type="caution">
    <text evidence="1">The sequence shown here is derived from an EMBL/GenBank/DDBJ whole genome shotgun (WGS) entry which is preliminary data.</text>
</comment>
<organism evidence="1 2">
    <name type="scientific">Candidatus Roizmanbacteria bacterium CG_4_9_14_0_2_um_filter_39_13</name>
    <dbReference type="NCBI Taxonomy" id="1974839"/>
    <lineage>
        <taxon>Bacteria</taxon>
        <taxon>Candidatus Roizmaniibacteriota</taxon>
    </lineage>
</organism>
<dbReference type="Pfam" id="PF13370">
    <property type="entry name" value="Fer4_13"/>
    <property type="match status" value="1"/>
</dbReference>
<name>A0A2M8F1W0_9BACT</name>
<protein>
    <recommendedName>
        <fullName evidence="3">Ferredoxin</fullName>
    </recommendedName>
</protein>
<sequence>MIKDNIDVVKKDDIEIKIIRKLCISAATCVVYAPNTFDLDEENIAIIKNEEWDKLEKIIAAAQSCPVAAIEIFVKGKKVWPK</sequence>
<gene>
    <name evidence="1" type="ORF">CO051_01740</name>
</gene>
<reference evidence="2" key="1">
    <citation type="submission" date="2017-09" db="EMBL/GenBank/DDBJ databases">
        <title>Depth-based differentiation of microbial function through sediment-hosted aquifers and enrichment of novel symbionts in the deep terrestrial subsurface.</title>
        <authorList>
            <person name="Probst A.J."/>
            <person name="Ladd B."/>
            <person name="Jarett J.K."/>
            <person name="Geller-Mcgrath D.E."/>
            <person name="Sieber C.M.K."/>
            <person name="Emerson J.B."/>
            <person name="Anantharaman K."/>
            <person name="Thomas B.C."/>
            <person name="Malmstrom R."/>
            <person name="Stieglmeier M."/>
            <person name="Klingl A."/>
            <person name="Woyke T."/>
            <person name="Ryan C.M."/>
            <person name="Banfield J.F."/>
        </authorList>
    </citation>
    <scope>NUCLEOTIDE SEQUENCE [LARGE SCALE GENOMIC DNA]</scope>
</reference>
<dbReference type="SUPFAM" id="SSF54862">
    <property type="entry name" value="4Fe-4S ferredoxins"/>
    <property type="match status" value="1"/>
</dbReference>
<accession>A0A2M8F1W0</accession>
<dbReference type="Gene3D" id="3.30.70.20">
    <property type="match status" value="1"/>
</dbReference>
<dbReference type="AlphaFoldDB" id="A0A2M8F1W0"/>
<evidence type="ECO:0000313" key="2">
    <source>
        <dbReference type="Proteomes" id="UP000231383"/>
    </source>
</evidence>